<evidence type="ECO:0000313" key="1">
    <source>
        <dbReference type="EMBL" id="MDZ7543213.1"/>
    </source>
</evidence>
<dbReference type="InterPro" id="IPR006379">
    <property type="entry name" value="HAD-SF_hydro_IIB"/>
</dbReference>
<reference evidence="1" key="1">
    <citation type="submission" date="2019-11" db="EMBL/GenBank/DDBJ databases">
        <title>Characterization of Clostridium perfringens isolates from swine manure treated agricultural soils.</title>
        <authorList>
            <person name="Wushke S.T."/>
        </authorList>
    </citation>
    <scope>NUCLEOTIDE SEQUENCE</scope>
    <source>
        <strain evidence="1">X62</strain>
    </source>
</reference>
<dbReference type="InterPro" id="IPR023214">
    <property type="entry name" value="HAD_sf"/>
</dbReference>
<dbReference type="Gene3D" id="3.30.1240.10">
    <property type="match status" value="1"/>
</dbReference>
<protein>
    <submittedName>
        <fullName evidence="1">HAD-IIB family hydrolase</fullName>
    </submittedName>
</protein>
<dbReference type="SUPFAM" id="SSF56784">
    <property type="entry name" value="HAD-like"/>
    <property type="match status" value="1"/>
</dbReference>
<proteinExistence type="predicted"/>
<comment type="caution">
    <text evidence="1">The sequence shown here is derived from an EMBL/GenBank/DDBJ whole genome shotgun (WGS) entry which is preliminary data.</text>
</comment>
<dbReference type="Pfam" id="PF08282">
    <property type="entry name" value="Hydrolase_3"/>
    <property type="match status" value="1"/>
</dbReference>
<dbReference type="AlphaFoldDB" id="A0AAW9KFN6"/>
<gene>
    <name evidence="1" type="ORF">GNF83_18950</name>
</gene>
<keyword evidence="1" id="KW-0378">Hydrolase</keyword>
<sequence length="142" mass="16164">MKQNIKLICIDMDGTLLNSKHEVSEKNKNALKKAKEMGINIAVTTGRLFCSARYYSDLLGIDTPVIASNCAYIKNKYEDDPILECPIPKDMLIDIYKIIKKHDLIVNSNSWNTFIRDAEIPEGHAYKTMNKDLPEGKKVNFI</sequence>
<dbReference type="GO" id="GO:0000287">
    <property type="term" value="F:magnesium ion binding"/>
    <property type="evidence" value="ECO:0007669"/>
    <property type="project" value="TreeGrafter"/>
</dbReference>
<dbReference type="NCBIfam" id="TIGR01484">
    <property type="entry name" value="HAD-SF-IIB"/>
    <property type="match status" value="1"/>
</dbReference>
<dbReference type="Proteomes" id="UP001288944">
    <property type="component" value="Unassembled WGS sequence"/>
</dbReference>
<feature type="non-terminal residue" evidence="1">
    <location>
        <position position="142"/>
    </location>
</feature>
<organism evidence="1 2">
    <name type="scientific">Clostridium perfringens</name>
    <dbReference type="NCBI Taxonomy" id="1502"/>
    <lineage>
        <taxon>Bacteria</taxon>
        <taxon>Bacillati</taxon>
        <taxon>Bacillota</taxon>
        <taxon>Clostridia</taxon>
        <taxon>Eubacteriales</taxon>
        <taxon>Clostridiaceae</taxon>
        <taxon>Clostridium</taxon>
    </lineage>
</organism>
<dbReference type="EMBL" id="WNUR01000942">
    <property type="protein sequence ID" value="MDZ7543213.1"/>
    <property type="molecule type" value="Genomic_DNA"/>
</dbReference>
<dbReference type="Gene3D" id="3.40.50.1000">
    <property type="entry name" value="HAD superfamily/HAD-like"/>
    <property type="match status" value="1"/>
</dbReference>
<evidence type="ECO:0000313" key="2">
    <source>
        <dbReference type="Proteomes" id="UP001288944"/>
    </source>
</evidence>
<dbReference type="PANTHER" id="PTHR10000">
    <property type="entry name" value="PHOSPHOSERINE PHOSPHATASE"/>
    <property type="match status" value="1"/>
</dbReference>
<name>A0AAW9KFN6_CLOPF</name>
<dbReference type="GO" id="GO:0005829">
    <property type="term" value="C:cytosol"/>
    <property type="evidence" value="ECO:0007669"/>
    <property type="project" value="TreeGrafter"/>
</dbReference>
<dbReference type="PANTHER" id="PTHR10000:SF8">
    <property type="entry name" value="HAD SUPERFAMILY HYDROLASE-LIKE, TYPE 3"/>
    <property type="match status" value="1"/>
</dbReference>
<dbReference type="GO" id="GO:0016791">
    <property type="term" value="F:phosphatase activity"/>
    <property type="evidence" value="ECO:0007669"/>
    <property type="project" value="TreeGrafter"/>
</dbReference>
<dbReference type="InterPro" id="IPR036412">
    <property type="entry name" value="HAD-like_sf"/>
</dbReference>
<accession>A0AAW9KFN6</accession>
<dbReference type="PROSITE" id="PS01228">
    <property type="entry name" value="COF_1"/>
    <property type="match status" value="1"/>
</dbReference>